<accession>A0A3E1HHY9</accession>
<dbReference type="Proteomes" id="UP000258522">
    <property type="component" value="Unassembled WGS sequence"/>
</dbReference>
<name>A0A3E1HHY9_9MYCO</name>
<evidence type="ECO:0000313" key="2">
    <source>
        <dbReference type="Proteomes" id="UP000258522"/>
    </source>
</evidence>
<evidence type="ECO:0000313" key="1">
    <source>
        <dbReference type="EMBL" id="RFD26027.1"/>
    </source>
</evidence>
<gene>
    <name evidence="1" type="ORF">MUBE_06055</name>
</gene>
<organism evidence="1 2">
    <name type="scientific">Mycobacterium uberis</name>
    <dbReference type="NCBI Taxonomy" id="2162698"/>
    <lineage>
        <taxon>Bacteria</taxon>
        <taxon>Bacillati</taxon>
        <taxon>Actinomycetota</taxon>
        <taxon>Actinomycetes</taxon>
        <taxon>Mycobacteriales</taxon>
        <taxon>Mycobacteriaceae</taxon>
        <taxon>Mycobacterium</taxon>
    </lineage>
</organism>
<comment type="caution">
    <text evidence="1">The sequence shown here is derived from an EMBL/GenBank/DDBJ whole genome shotgun (WGS) entry which is preliminary data.</text>
</comment>
<sequence length="70" mass="7800">MNSTVVTQLEAQITSERLGDTIRHPNQSAALGPPLRDRKHYNNGRITWADIWLAACVVNAFRSTYGDSDV</sequence>
<keyword evidence="2" id="KW-1185">Reference proteome</keyword>
<proteinExistence type="predicted"/>
<dbReference type="EMBL" id="QAYL01000007">
    <property type="protein sequence ID" value="RFD26027.1"/>
    <property type="molecule type" value="Genomic_DNA"/>
</dbReference>
<protein>
    <submittedName>
        <fullName evidence="1">Uncharacterized protein</fullName>
    </submittedName>
</protein>
<reference evidence="1 2" key="1">
    <citation type="submission" date="2018-07" db="EMBL/GenBank/DDBJ databases">
        <title>Whole genome sequence of Mycobacterium uberis.</title>
        <authorList>
            <person name="Benjak A."/>
        </authorList>
    </citation>
    <scope>NUCLEOTIDE SEQUENCE [LARGE SCALE GENOMIC DNA]</scope>
    <source>
        <strain evidence="1 2">Jura</strain>
    </source>
</reference>
<dbReference type="AlphaFoldDB" id="A0A3E1HHY9"/>